<keyword evidence="3" id="KW-1185">Reference proteome</keyword>
<sequence>MSSPARKHFESVMAQRRGDTETYSRQAETAYEQQLFRLENDKRQLKKIESVQAKIELKKKLLPAYDGWLEGVLQADSGQADEIVTTCMIWHIDAGNYGTALPLAEYVIRHHIPLPDHYERGAACLIVDEIADAALSHFKIGDTTSAPVSLDILLRVEQLTDGIDMPDGARSKLYKAIGLTLRDKTETPDLAAALSWLQHAMAINANIGVVKDVQNLIRAISKAAPGSEGGDDGTNQAGENGTTAPSESAVKGGEQQPTPTPAKSPKPKKPAAGKKTAASGKKA</sequence>
<dbReference type="Proteomes" id="UP000019030">
    <property type="component" value="Chromosome"/>
</dbReference>
<evidence type="ECO:0000313" key="2">
    <source>
        <dbReference type="EMBL" id="AHG18463.1"/>
    </source>
</evidence>
<dbReference type="AlphaFoldDB" id="W0L3Y4"/>
<dbReference type="GO" id="GO:0004519">
    <property type="term" value="F:endonuclease activity"/>
    <property type="evidence" value="ECO:0007669"/>
    <property type="project" value="InterPro"/>
</dbReference>
<dbReference type="GO" id="GO:0003677">
    <property type="term" value="F:DNA binding"/>
    <property type="evidence" value="ECO:0007669"/>
    <property type="project" value="InterPro"/>
</dbReference>
<dbReference type="RefSeq" id="WP_024911029.1">
    <property type="nucleotide sequence ID" value="NZ_CP007044.2"/>
</dbReference>
<name>W0L3Y4_9GAMM</name>
<feature type="compositionally biased region" description="Low complexity" evidence="1">
    <location>
        <begin position="273"/>
        <end position="283"/>
    </location>
</feature>
<dbReference type="KEGG" id="sfo:Z042_01530"/>
<feature type="compositionally biased region" description="Polar residues" evidence="1">
    <location>
        <begin position="233"/>
        <end position="246"/>
    </location>
</feature>
<protein>
    <recommendedName>
        <fullName evidence="4">Terminase</fullName>
    </recommendedName>
</protein>
<proteinExistence type="predicted"/>
<evidence type="ECO:0000313" key="3">
    <source>
        <dbReference type="Proteomes" id="UP000019030"/>
    </source>
</evidence>
<dbReference type="Pfam" id="PF05944">
    <property type="entry name" value="Phage_term_smal"/>
    <property type="match status" value="1"/>
</dbReference>
<feature type="region of interest" description="Disordered" evidence="1">
    <location>
        <begin position="1"/>
        <end position="24"/>
    </location>
</feature>
<evidence type="ECO:0008006" key="4">
    <source>
        <dbReference type="Google" id="ProtNLM"/>
    </source>
</evidence>
<reference evidence="2 3" key="1">
    <citation type="submission" date="2014-01" db="EMBL/GenBank/DDBJ databases">
        <title>Isolation of Serratia multitudinisentens RB-25 from Ex-Landfill site.</title>
        <authorList>
            <person name="Robson E.H.J."/>
        </authorList>
    </citation>
    <scope>NUCLEOTIDE SEQUENCE [LARGE SCALE GENOMIC DNA]</scope>
    <source>
        <strain evidence="2 3">RB-25</strain>
    </source>
</reference>
<gene>
    <name evidence="2" type="ORF">Z042_01530</name>
</gene>
<dbReference type="HOGENOM" id="CLU_076316_0_0_6"/>
<organism evidence="2 3">
    <name type="scientific">Chania multitudinisentens RB-25</name>
    <dbReference type="NCBI Taxonomy" id="1441930"/>
    <lineage>
        <taxon>Bacteria</taxon>
        <taxon>Pseudomonadati</taxon>
        <taxon>Pseudomonadota</taxon>
        <taxon>Gammaproteobacteria</taxon>
        <taxon>Enterobacterales</taxon>
        <taxon>Yersiniaceae</taxon>
        <taxon>Chania</taxon>
    </lineage>
</organism>
<dbReference type="EMBL" id="CP007044">
    <property type="protein sequence ID" value="AHG18463.1"/>
    <property type="molecule type" value="Genomic_DNA"/>
</dbReference>
<reference evidence="2 3" key="2">
    <citation type="submission" date="2015-03" db="EMBL/GenBank/DDBJ databases">
        <authorList>
            <person name="Chan K.-G."/>
        </authorList>
    </citation>
    <scope>NUCLEOTIDE SEQUENCE [LARGE SCALE GENOMIC DNA]</scope>
    <source>
        <strain evidence="2 3">RB-25</strain>
    </source>
</reference>
<accession>W0L3Y4</accession>
<feature type="region of interest" description="Disordered" evidence="1">
    <location>
        <begin position="223"/>
        <end position="283"/>
    </location>
</feature>
<dbReference type="InterPro" id="IPR010270">
    <property type="entry name" value="Phage_P2_GpM"/>
</dbReference>
<dbReference type="PATRIC" id="fig|1441930.4.peg.315"/>
<dbReference type="STRING" id="1441930.Z042_01530"/>
<evidence type="ECO:0000256" key="1">
    <source>
        <dbReference type="SAM" id="MobiDB-lite"/>
    </source>
</evidence>
<dbReference type="eggNOG" id="ENOG5030DH1">
    <property type="taxonomic scope" value="Bacteria"/>
</dbReference>